<dbReference type="Proteomes" id="UP000218282">
    <property type="component" value="Unassembled WGS sequence"/>
</dbReference>
<comment type="caution">
    <text evidence="1">The sequence shown here is derived from an EMBL/GenBank/DDBJ whole genome shotgun (WGS) entry which is preliminary data.</text>
</comment>
<dbReference type="EMBL" id="JXJW01000012">
    <property type="protein sequence ID" value="PCS06145.1"/>
    <property type="molecule type" value="Genomic_DNA"/>
</dbReference>
<reference evidence="1 2" key="1">
    <citation type="submission" date="2014-12" db="EMBL/GenBank/DDBJ databases">
        <title>Draft genome sequences of 10 type strains of Lactococcus.</title>
        <authorList>
            <person name="Sun Z."/>
            <person name="Zhong Z."/>
            <person name="Liu W."/>
            <person name="Zhang W."/>
            <person name="Zhang H."/>
        </authorList>
    </citation>
    <scope>NUCLEOTIDE SEQUENCE [LARGE SCALE GENOMIC DNA]</scope>
    <source>
        <strain evidence="1 2">DSM 6634</strain>
    </source>
</reference>
<sequence length="77" mass="9307">MPKIVREDDNFSSFIWKDLSREALTFVHTHYFSDEMTVDDYIKTYYSNKIRYFKEEADRLFEEAKETSYLFSPAKTA</sequence>
<organism evidence="1 2">
    <name type="scientific">Pseudolactococcus piscium</name>
    <dbReference type="NCBI Taxonomy" id="1364"/>
    <lineage>
        <taxon>Bacteria</taxon>
        <taxon>Bacillati</taxon>
        <taxon>Bacillota</taxon>
        <taxon>Bacilli</taxon>
        <taxon>Lactobacillales</taxon>
        <taxon>Streptococcaceae</taxon>
        <taxon>Pseudolactococcus</taxon>
    </lineage>
</organism>
<protein>
    <submittedName>
        <fullName evidence="1">Uncharacterized protein</fullName>
    </submittedName>
</protein>
<name>A0A2A5RY50_9LACT</name>
<gene>
    <name evidence="1" type="ORF">RU86_GL000377</name>
</gene>
<proteinExistence type="predicted"/>
<evidence type="ECO:0000313" key="1">
    <source>
        <dbReference type="EMBL" id="PCS06145.1"/>
    </source>
</evidence>
<dbReference type="RefSeq" id="WP_179296234.1">
    <property type="nucleotide sequence ID" value="NZ_JXJW01000012.1"/>
</dbReference>
<evidence type="ECO:0000313" key="2">
    <source>
        <dbReference type="Proteomes" id="UP000218282"/>
    </source>
</evidence>
<keyword evidence="2" id="KW-1185">Reference proteome</keyword>
<dbReference type="AlphaFoldDB" id="A0A2A5RY50"/>
<accession>A0A2A5RY50</accession>